<feature type="compositionally biased region" description="Basic and acidic residues" evidence="1">
    <location>
        <begin position="127"/>
        <end position="150"/>
    </location>
</feature>
<proteinExistence type="predicted"/>
<keyword evidence="2" id="KW-0472">Membrane</keyword>
<gene>
    <name evidence="3" type="ORF">SAMN02745716_1788</name>
</gene>
<evidence type="ECO:0000313" key="4">
    <source>
        <dbReference type="Proteomes" id="UP000222056"/>
    </source>
</evidence>
<keyword evidence="2" id="KW-0812">Transmembrane</keyword>
<evidence type="ECO:0000256" key="2">
    <source>
        <dbReference type="SAM" id="Phobius"/>
    </source>
</evidence>
<organism evidence="3 4">
    <name type="scientific">Thermoleophilum album</name>
    <dbReference type="NCBI Taxonomy" id="29539"/>
    <lineage>
        <taxon>Bacteria</taxon>
        <taxon>Bacillati</taxon>
        <taxon>Actinomycetota</taxon>
        <taxon>Thermoleophilia</taxon>
        <taxon>Thermoleophilales</taxon>
        <taxon>Thermoleophilaceae</taxon>
        <taxon>Thermoleophilum</taxon>
    </lineage>
</organism>
<protein>
    <submittedName>
        <fullName evidence="3">Uncharacterized protein</fullName>
    </submittedName>
</protein>
<feature type="region of interest" description="Disordered" evidence="1">
    <location>
        <begin position="127"/>
        <end position="168"/>
    </location>
</feature>
<sequence>MRLERLTPGEWLAALAATLLLVDLLALPADGSRRAALADPGAIDLLLVLAALAGIAIWLVVAASDTPALPVAGTACAGLLVAVAALLASARALHEAGDTAFGGWLAVALAWLELAGLWAGLRDERLGSPQDPRDQTGARVAHEALPKVERLPAPPISQEGAAGAGERP</sequence>
<keyword evidence="2" id="KW-1133">Transmembrane helix</keyword>
<reference evidence="4" key="1">
    <citation type="submission" date="2016-10" db="EMBL/GenBank/DDBJ databases">
        <authorList>
            <person name="Varghese N."/>
            <person name="Submissions S."/>
        </authorList>
    </citation>
    <scope>NUCLEOTIDE SEQUENCE [LARGE SCALE GENOMIC DNA]</scope>
    <source>
        <strain evidence="4">ATCC 35263</strain>
    </source>
</reference>
<feature type="transmembrane region" description="Helical" evidence="2">
    <location>
        <begin position="42"/>
        <end position="61"/>
    </location>
</feature>
<evidence type="ECO:0000256" key="1">
    <source>
        <dbReference type="SAM" id="MobiDB-lite"/>
    </source>
</evidence>
<dbReference type="AlphaFoldDB" id="A0A1H6FXN0"/>
<name>A0A1H6FXN0_THEAL</name>
<dbReference type="RefSeq" id="WP_093118279.1">
    <property type="nucleotide sequence ID" value="NZ_FNWJ01000002.1"/>
</dbReference>
<keyword evidence="4" id="KW-1185">Reference proteome</keyword>
<evidence type="ECO:0000313" key="3">
    <source>
        <dbReference type="EMBL" id="SEH14938.1"/>
    </source>
</evidence>
<dbReference type="EMBL" id="FNWJ01000002">
    <property type="protein sequence ID" value="SEH14938.1"/>
    <property type="molecule type" value="Genomic_DNA"/>
</dbReference>
<dbReference type="STRING" id="29539.SAMN02745716_1788"/>
<feature type="transmembrane region" description="Helical" evidence="2">
    <location>
        <begin position="101"/>
        <end position="121"/>
    </location>
</feature>
<accession>A0A1H6FXN0</accession>
<dbReference type="Proteomes" id="UP000222056">
    <property type="component" value="Unassembled WGS sequence"/>
</dbReference>
<feature type="transmembrane region" description="Helical" evidence="2">
    <location>
        <begin position="68"/>
        <end position="89"/>
    </location>
</feature>